<protein>
    <submittedName>
        <fullName evidence="2">Uncharacterized protein</fullName>
    </submittedName>
</protein>
<evidence type="ECO:0000313" key="2">
    <source>
        <dbReference type="EMBL" id="KIW01048.1"/>
    </source>
</evidence>
<reference evidence="2 3" key="1">
    <citation type="submission" date="2015-01" db="EMBL/GenBank/DDBJ databases">
        <title>The Genome Sequence of Ochroconis gallopava CBS43764.</title>
        <authorList>
            <consortium name="The Broad Institute Genomics Platform"/>
            <person name="Cuomo C."/>
            <person name="de Hoog S."/>
            <person name="Gorbushina A."/>
            <person name="Stielow B."/>
            <person name="Teixiera M."/>
            <person name="Abouelleil A."/>
            <person name="Chapman S.B."/>
            <person name="Priest M."/>
            <person name="Young S.K."/>
            <person name="Wortman J."/>
            <person name="Nusbaum C."/>
            <person name="Birren B."/>
        </authorList>
    </citation>
    <scope>NUCLEOTIDE SEQUENCE [LARGE SCALE GENOMIC DNA]</scope>
    <source>
        <strain evidence="2 3">CBS 43764</strain>
    </source>
</reference>
<dbReference type="EMBL" id="KN847558">
    <property type="protein sequence ID" value="KIW01048.1"/>
    <property type="molecule type" value="Genomic_DNA"/>
</dbReference>
<dbReference type="RefSeq" id="XP_016210917.1">
    <property type="nucleotide sequence ID" value="XM_016361342.1"/>
</dbReference>
<dbReference type="GeneID" id="27315535"/>
<feature type="compositionally biased region" description="Polar residues" evidence="1">
    <location>
        <begin position="14"/>
        <end position="39"/>
    </location>
</feature>
<keyword evidence="3" id="KW-1185">Reference proteome</keyword>
<dbReference type="InParanoid" id="A0A0D2A2T4"/>
<organism evidence="2 3">
    <name type="scientific">Verruconis gallopava</name>
    <dbReference type="NCBI Taxonomy" id="253628"/>
    <lineage>
        <taxon>Eukaryota</taxon>
        <taxon>Fungi</taxon>
        <taxon>Dikarya</taxon>
        <taxon>Ascomycota</taxon>
        <taxon>Pezizomycotina</taxon>
        <taxon>Dothideomycetes</taxon>
        <taxon>Pleosporomycetidae</taxon>
        <taxon>Venturiales</taxon>
        <taxon>Sympoventuriaceae</taxon>
        <taxon>Verruconis</taxon>
    </lineage>
</organism>
<dbReference type="AlphaFoldDB" id="A0A0D2A2T4"/>
<proteinExistence type="predicted"/>
<gene>
    <name evidence="2" type="ORF">PV09_07562</name>
</gene>
<feature type="compositionally biased region" description="Polar residues" evidence="1">
    <location>
        <begin position="49"/>
        <end position="60"/>
    </location>
</feature>
<sequence>MYTFEQSDNETVDDTISSGNPVSNPETPSVATNVDTVTNAGDDDARDSFVSNETHTSTSYGLELIKSRDEPWTPRVSPRPSQQNLRPEEEQSTSEPIGDNENGEESSGSSQIF</sequence>
<dbReference type="HOGENOM" id="CLU_2135452_0_0_1"/>
<accession>A0A0D2A2T4</accession>
<evidence type="ECO:0000313" key="3">
    <source>
        <dbReference type="Proteomes" id="UP000053259"/>
    </source>
</evidence>
<evidence type="ECO:0000256" key="1">
    <source>
        <dbReference type="SAM" id="MobiDB-lite"/>
    </source>
</evidence>
<name>A0A0D2A2T4_9PEZI</name>
<dbReference type="Proteomes" id="UP000053259">
    <property type="component" value="Unassembled WGS sequence"/>
</dbReference>
<feature type="region of interest" description="Disordered" evidence="1">
    <location>
        <begin position="1"/>
        <end position="113"/>
    </location>
</feature>
<dbReference type="VEuPathDB" id="FungiDB:PV09_07562"/>